<dbReference type="Proteomes" id="UP000198742">
    <property type="component" value="Unassembled WGS sequence"/>
</dbReference>
<dbReference type="STRING" id="402596.SAMN04489844_3255"/>
<protein>
    <submittedName>
        <fullName evidence="2">Alpha/beta hydrolase family protein</fullName>
    </submittedName>
</protein>
<dbReference type="Pfam" id="PF12697">
    <property type="entry name" value="Abhydrolase_6"/>
    <property type="match status" value="1"/>
</dbReference>
<dbReference type="GO" id="GO:0016787">
    <property type="term" value="F:hydrolase activity"/>
    <property type="evidence" value="ECO:0007669"/>
    <property type="project" value="UniProtKB-KW"/>
</dbReference>
<dbReference type="EMBL" id="FNRT01000002">
    <property type="protein sequence ID" value="SEC91965.1"/>
    <property type="molecule type" value="Genomic_DNA"/>
</dbReference>
<dbReference type="PANTHER" id="PTHR43689:SF8">
    <property type="entry name" value="ALPHA_BETA-HYDROLASES SUPERFAMILY PROTEIN"/>
    <property type="match status" value="1"/>
</dbReference>
<feature type="domain" description="AB hydrolase-1" evidence="1">
    <location>
        <begin position="11"/>
        <end position="201"/>
    </location>
</feature>
<name>A0A1H4WFB6_9ACTN</name>
<accession>A0A1H4WFB6</accession>
<evidence type="ECO:0000259" key="1">
    <source>
        <dbReference type="Pfam" id="PF12697"/>
    </source>
</evidence>
<keyword evidence="3" id="KW-1185">Reference proteome</keyword>
<dbReference type="OrthoDB" id="7185741at2"/>
<dbReference type="Gene3D" id="3.40.50.1820">
    <property type="entry name" value="alpha/beta hydrolase"/>
    <property type="match status" value="2"/>
</dbReference>
<reference evidence="3" key="1">
    <citation type="submission" date="2016-10" db="EMBL/GenBank/DDBJ databases">
        <authorList>
            <person name="Varghese N."/>
            <person name="Submissions S."/>
        </authorList>
    </citation>
    <scope>NUCLEOTIDE SEQUENCE [LARGE SCALE GENOMIC DNA]</scope>
    <source>
        <strain evidence="3">DSM 22017</strain>
    </source>
</reference>
<proteinExistence type="predicted"/>
<organism evidence="2 3">
    <name type="scientific">Nocardioides exalbidus</name>
    <dbReference type="NCBI Taxonomy" id="402596"/>
    <lineage>
        <taxon>Bacteria</taxon>
        <taxon>Bacillati</taxon>
        <taxon>Actinomycetota</taxon>
        <taxon>Actinomycetes</taxon>
        <taxon>Propionibacteriales</taxon>
        <taxon>Nocardioidaceae</taxon>
        <taxon>Nocardioides</taxon>
    </lineage>
</organism>
<dbReference type="PANTHER" id="PTHR43689">
    <property type="entry name" value="HYDROLASE"/>
    <property type="match status" value="1"/>
</dbReference>
<dbReference type="SUPFAM" id="SSF53474">
    <property type="entry name" value="alpha/beta-Hydrolases"/>
    <property type="match status" value="1"/>
</dbReference>
<dbReference type="InterPro" id="IPR029058">
    <property type="entry name" value="AB_hydrolase_fold"/>
</dbReference>
<dbReference type="InterPro" id="IPR000073">
    <property type="entry name" value="AB_hydrolase_1"/>
</dbReference>
<sequence>MRVVGTAGPVVVLLPGGSDAAEGFAPRLVEGLVADPCCRVVLWDRPRGGRLTEAPTALHRMLGEHDLGPAVLVGQSLGGAVAAMTACAFPDDVAGLVLLDPTPVNDTVEALQIEGLATVAAIRGSRGLRRVVRGLARAAVAFDESRLPTVPAVVVAADRDAGERMHRAHVRLAARLDAPLLQWPGAEHGVHLSHPEQVLAAARDVVRRVG</sequence>
<gene>
    <name evidence="2" type="ORF">SAMN04489844_3255</name>
</gene>
<dbReference type="RefSeq" id="WP_090970205.1">
    <property type="nucleotide sequence ID" value="NZ_FNRT01000002.1"/>
</dbReference>
<evidence type="ECO:0000313" key="3">
    <source>
        <dbReference type="Proteomes" id="UP000198742"/>
    </source>
</evidence>
<keyword evidence="2" id="KW-0378">Hydrolase</keyword>
<dbReference type="AlphaFoldDB" id="A0A1H4WFB6"/>
<evidence type="ECO:0000313" key="2">
    <source>
        <dbReference type="EMBL" id="SEC91965.1"/>
    </source>
</evidence>